<protein>
    <submittedName>
        <fullName evidence="1">Uncharacterized protein</fullName>
    </submittedName>
</protein>
<dbReference type="AlphaFoldDB" id="A0A5B7HVN7"/>
<evidence type="ECO:0000313" key="1">
    <source>
        <dbReference type="EMBL" id="MPC72788.1"/>
    </source>
</evidence>
<keyword evidence="2" id="KW-1185">Reference proteome</keyword>
<dbReference type="Proteomes" id="UP000324222">
    <property type="component" value="Unassembled WGS sequence"/>
</dbReference>
<accession>A0A5B7HVN7</accession>
<reference evidence="1 2" key="1">
    <citation type="submission" date="2019-05" db="EMBL/GenBank/DDBJ databases">
        <title>Another draft genome of Portunus trituberculatus and its Hox gene families provides insights of decapod evolution.</title>
        <authorList>
            <person name="Jeong J.-H."/>
            <person name="Song I."/>
            <person name="Kim S."/>
            <person name="Choi T."/>
            <person name="Kim D."/>
            <person name="Ryu S."/>
            <person name="Kim W."/>
        </authorList>
    </citation>
    <scope>NUCLEOTIDE SEQUENCE [LARGE SCALE GENOMIC DNA]</scope>
    <source>
        <tissue evidence="1">Muscle</tissue>
    </source>
</reference>
<name>A0A5B7HVN7_PORTR</name>
<proteinExistence type="predicted"/>
<sequence length="67" mass="7534">MAHPLWRDHPGCGGVLILVLKKPMQLIQKRLMIHKVSISCCLSTPDTGAKRQVFSENAAAMVYRKKM</sequence>
<organism evidence="1 2">
    <name type="scientific">Portunus trituberculatus</name>
    <name type="common">Swimming crab</name>
    <name type="synonym">Neptunus trituberculatus</name>
    <dbReference type="NCBI Taxonomy" id="210409"/>
    <lineage>
        <taxon>Eukaryota</taxon>
        <taxon>Metazoa</taxon>
        <taxon>Ecdysozoa</taxon>
        <taxon>Arthropoda</taxon>
        <taxon>Crustacea</taxon>
        <taxon>Multicrustacea</taxon>
        <taxon>Malacostraca</taxon>
        <taxon>Eumalacostraca</taxon>
        <taxon>Eucarida</taxon>
        <taxon>Decapoda</taxon>
        <taxon>Pleocyemata</taxon>
        <taxon>Brachyura</taxon>
        <taxon>Eubrachyura</taxon>
        <taxon>Portunoidea</taxon>
        <taxon>Portunidae</taxon>
        <taxon>Portuninae</taxon>
        <taxon>Portunus</taxon>
    </lineage>
</organism>
<comment type="caution">
    <text evidence="1">The sequence shown here is derived from an EMBL/GenBank/DDBJ whole genome shotgun (WGS) entry which is preliminary data.</text>
</comment>
<gene>
    <name evidence="1" type="ORF">E2C01_067101</name>
</gene>
<evidence type="ECO:0000313" key="2">
    <source>
        <dbReference type="Proteomes" id="UP000324222"/>
    </source>
</evidence>
<dbReference type="EMBL" id="VSRR010035420">
    <property type="protein sequence ID" value="MPC72788.1"/>
    <property type="molecule type" value="Genomic_DNA"/>
</dbReference>